<evidence type="ECO:0000256" key="15">
    <source>
        <dbReference type="ARBA" id="ARBA00048238"/>
    </source>
</evidence>
<keyword evidence="13" id="KW-0511">Multifunctional enzyme</keyword>
<dbReference type="InterPro" id="IPR036652">
    <property type="entry name" value="YjeF_N_dom_sf"/>
</dbReference>
<dbReference type="GO" id="GO:0052855">
    <property type="term" value="F:ADP-dependent NAD(P)H-hydrate dehydratase activity"/>
    <property type="evidence" value="ECO:0007669"/>
    <property type="project" value="UniProtKB-UniRule"/>
</dbReference>
<dbReference type="PIRSF" id="PIRSF017184">
    <property type="entry name" value="Nnr"/>
    <property type="match status" value="1"/>
</dbReference>
<accession>A0A172ZCR8</accession>
<evidence type="ECO:0000256" key="7">
    <source>
        <dbReference type="ARBA" id="ARBA00022840"/>
    </source>
</evidence>
<evidence type="ECO:0000259" key="22">
    <source>
        <dbReference type="PROSITE" id="PS51385"/>
    </source>
</evidence>
<feature type="binding site" evidence="18">
    <location>
        <begin position="188"/>
        <end position="194"/>
    </location>
    <ligand>
        <name>(6S)-NADPHX</name>
        <dbReference type="ChEBI" id="CHEBI:64076"/>
    </ligand>
</feature>
<evidence type="ECO:0000256" key="11">
    <source>
        <dbReference type="ARBA" id="ARBA00023235"/>
    </source>
</evidence>
<evidence type="ECO:0000256" key="9">
    <source>
        <dbReference type="ARBA" id="ARBA00022958"/>
    </source>
</evidence>
<sequence>MYIVTAQQMRDLDQYTIEQLGIPAMSLMESAGKAIAEEVIAWCGGQQEEQADVPRGRALTNEGGIRSDERVIPDRSRQHWLVLVGKGNNGGDGLVAVRYLMDAGIAVTLLYAQDPQELTGHAAAQRDAAHRSGIAYRVWSEEWNLHAETEEGNKQESGINHTASGSKQAEHNQHPWSNYTGIIDALLGTGSKGEPREPYASIIRSANISGKPIIAADIPSGLNADTGEVAENCIQAQVTVCLAFLKQGLTQYPGATAAGEVVVRSIGIPRSTAKQAGLRAHLITDDVLRDVLQIDTSRARAIDGHKGTYGHVMVIGGSMKMSGAGLMASRSALRIGSGLVSWALPEQLMKHMVGHVPELMMIPASEDPDGQWKADTAQTIVEQTAKADVLAIGPGLGRFEDDNEWLRTLWEETQQPLVLDADGLNILSEAEGLSRWPRRQADTVLTPHPGEMARLAGVSTADIQRDRIGIARDFASKHGVVLVLKGARTIVASPQGDIFVNTTGHPGMATGGSGDVLTGVISGLMAQGLSGLQAAAFGVHLHGHAGEEAARKRTGNPASLLAGDIIESL</sequence>
<feature type="compositionally biased region" description="Polar residues" evidence="20">
    <location>
        <begin position="155"/>
        <end position="167"/>
    </location>
</feature>
<dbReference type="HAMAP" id="MF_01966">
    <property type="entry name" value="NADHX_epimerase"/>
    <property type="match status" value="1"/>
</dbReference>
<evidence type="ECO:0000256" key="4">
    <source>
        <dbReference type="ARBA" id="ARBA00009524"/>
    </source>
</evidence>
<dbReference type="InterPro" id="IPR030677">
    <property type="entry name" value="Nnr"/>
</dbReference>
<keyword evidence="12 17" id="KW-0456">Lyase</keyword>
<evidence type="ECO:0000259" key="21">
    <source>
        <dbReference type="PROSITE" id="PS51383"/>
    </source>
</evidence>
<keyword evidence="8 17" id="KW-0521">NADP</keyword>
<keyword evidence="5 18" id="KW-0479">Metal-binding</keyword>
<evidence type="ECO:0000256" key="18">
    <source>
        <dbReference type="HAMAP-Rule" id="MF_01966"/>
    </source>
</evidence>
<dbReference type="PANTHER" id="PTHR12592:SF0">
    <property type="entry name" value="ATP-DEPENDENT (S)-NAD(P)H-HYDRATE DEHYDRATASE"/>
    <property type="match status" value="1"/>
</dbReference>
<dbReference type="GO" id="GO:0005524">
    <property type="term" value="F:ATP binding"/>
    <property type="evidence" value="ECO:0007669"/>
    <property type="project" value="UniProtKB-UniRule"/>
</dbReference>
<reference evidence="24" key="1">
    <citation type="submission" date="2015-10" db="EMBL/GenBank/DDBJ databases">
        <title>Genome of Paenibacillus bovis sp. nov.</title>
        <authorList>
            <person name="Wu Z."/>
            <person name="Gao C."/>
            <person name="Liu Z."/>
            <person name="Zheng H."/>
        </authorList>
    </citation>
    <scope>NUCLEOTIDE SEQUENCE [LARGE SCALE GENOMIC DNA]</scope>
    <source>
        <strain evidence="24">BD3526</strain>
    </source>
</reference>
<feature type="domain" description="YjeF C-terminal" evidence="21">
    <location>
        <begin position="289"/>
        <end position="569"/>
    </location>
</feature>
<feature type="binding site" evidence="17">
    <location>
        <position position="514"/>
    </location>
    <ligand>
        <name>AMP</name>
        <dbReference type="ChEBI" id="CHEBI:456215"/>
    </ligand>
</feature>
<dbReference type="GO" id="GO:0110051">
    <property type="term" value="P:metabolite repair"/>
    <property type="evidence" value="ECO:0007669"/>
    <property type="project" value="TreeGrafter"/>
</dbReference>
<comment type="catalytic activity">
    <reaction evidence="1 18 19">
        <text>(6R)-NADHX = (6S)-NADHX</text>
        <dbReference type="Rhea" id="RHEA:32215"/>
        <dbReference type="ChEBI" id="CHEBI:64074"/>
        <dbReference type="ChEBI" id="CHEBI:64075"/>
        <dbReference type="EC" id="5.1.99.6"/>
    </reaction>
</comment>
<dbReference type="PROSITE" id="PS51385">
    <property type="entry name" value="YJEF_N"/>
    <property type="match status" value="1"/>
</dbReference>
<feature type="binding site" evidence="17">
    <location>
        <position position="515"/>
    </location>
    <ligand>
        <name>(6S)-NADPHX</name>
        <dbReference type="ChEBI" id="CHEBI:64076"/>
    </ligand>
</feature>
<keyword evidence="10 17" id="KW-0520">NAD</keyword>
<dbReference type="Pfam" id="PF03853">
    <property type="entry name" value="YjeF_N"/>
    <property type="match status" value="1"/>
</dbReference>
<dbReference type="SUPFAM" id="SSF64153">
    <property type="entry name" value="YjeF N-terminal domain-like"/>
    <property type="match status" value="1"/>
</dbReference>
<dbReference type="GO" id="GO:0046872">
    <property type="term" value="F:metal ion binding"/>
    <property type="evidence" value="ECO:0007669"/>
    <property type="project" value="UniProtKB-UniRule"/>
</dbReference>
<feature type="domain" description="YjeF N-terminal" evidence="22">
    <location>
        <begin position="9"/>
        <end position="274"/>
    </location>
</feature>
<comment type="catalytic activity">
    <reaction evidence="15 17 19">
        <text>(6S)-NADHX + ADP = AMP + phosphate + NADH + H(+)</text>
        <dbReference type="Rhea" id="RHEA:32223"/>
        <dbReference type="ChEBI" id="CHEBI:15378"/>
        <dbReference type="ChEBI" id="CHEBI:43474"/>
        <dbReference type="ChEBI" id="CHEBI:57945"/>
        <dbReference type="ChEBI" id="CHEBI:64074"/>
        <dbReference type="ChEBI" id="CHEBI:456215"/>
        <dbReference type="ChEBI" id="CHEBI:456216"/>
        <dbReference type="EC" id="4.2.1.136"/>
    </reaction>
</comment>
<dbReference type="InterPro" id="IPR000631">
    <property type="entry name" value="CARKD"/>
</dbReference>
<comment type="similarity">
    <text evidence="18">Belongs to the NnrE/AIBP family.</text>
</comment>
<dbReference type="Proteomes" id="UP000078148">
    <property type="component" value="Chromosome"/>
</dbReference>
<keyword evidence="11 18" id="KW-0413">Isomerase</keyword>
<comment type="cofactor">
    <cofactor evidence="18 19">
        <name>K(+)</name>
        <dbReference type="ChEBI" id="CHEBI:29103"/>
    </cofactor>
    <text evidence="18 19">Binds 1 potassium ion per subunit.</text>
</comment>
<dbReference type="InterPro" id="IPR017953">
    <property type="entry name" value="Carbohydrate_kinase_pred_CS"/>
</dbReference>
<dbReference type="PROSITE" id="PS51383">
    <property type="entry name" value="YJEF_C_3"/>
    <property type="match status" value="1"/>
</dbReference>
<feature type="binding site" evidence="18">
    <location>
        <position position="220"/>
    </location>
    <ligand>
        <name>K(+)</name>
        <dbReference type="ChEBI" id="CHEBI:29103"/>
    </ligand>
</feature>
<evidence type="ECO:0000256" key="10">
    <source>
        <dbReference type="ARBA" id="ARBA00023027"/>
    </source>
</evidence>
<dbReference type="Gene3D" id="3.40.1190.20">
    <property type="match status" value="1"/>
</dbReference>
<comment type="similarity">
    <text evidence="3 19">In the N-terminal section; belongs to the NnrE/AIBP family.</text>
</comment>
<proteinExistence type="inferred from homology"/>
<feature type="binding site" evidence="18">
    <location>
        <position position="89"/>
    </location>
    <ligand>
        <name>K(+)</name>
        <dbReference type="ChEBI" id="CHEBI:29103"/>
    </ligand>
</feature>
<dbReference type="EC" id="4.2.1.136" evidence="19"/>
<dbReference type="InterPro" id="IPR004443">
    <property type="entry name" value="YjeF_N_dom"/>
</dbReference>
<dbReference type="OrthoDB" id="9806925at2"/>
<feature type="binding site" evidence="18">
    <location>
        <position position="199"/>
    </location>
    <ligand>
        <name>(6S)-NADPHX</name>
        <dbReference type="ChEBI" id="CHEBI:64076"/>
    </ligand>
</feature>
<feature type="binding site" evidence="18">
    <location>
        <position position="184"/>
    </location>
    <ligand>
        <name>K(+)</name>
        <dbReference type="ChEBI" id="CHEBI:29103"/>
    </ligand>
</feature>
<dbReference type="HAMAP" id="MF_01965">
    <property type="entry name" value="NADHX_dehydratase"/>
    <property type="match status" value="1"/>
</dbReference>
<dbReference type="SUPFAM" id="SSF53613">
    <property type="entry name" value="Ribokinase-like"/>
    <property type="match status" value="1"/>
</dbReference>
<feature type="binding site" evidence="17">
    <location>
        <position position="395"/>
    </location>
    <ligand>
        <name>(6S)-NADPHX</name>
        <dbReference type="ChEBI" id="CHEBI:64076"/>
    </ligand>
</feature>
<keyword evidence="7 17" id="KW-0067">ATP-binding</keyword>
<evidence type="ECO:0000256" key="20">
    <source>
        <dbReference type="SAM" id="MobiDB-lite"/>
    </source>
</evidence>
<comment type="cofactor">
    <cofactor evidence="17">
        <name>Mg(2+)</name>
        <dbReference type="ChEBI" id="CHEBI:18420"/>
    </cofactor>
</comment>
<evidence type="ECO:0000256" key="3">
    <source>
        <dbReference type="ARBA" id="ARBA00006001"/>
    </source>
</evidence>
<protein>
    <recommendedName>
        <fullName evidence="19">Bifunctional NAD(P)H-hydrate repair enzyme</fullName>
    </recommendedName>
    <alternativeName>
        <fullName evidence="19">Nicotinamide nucleotide repair protein</fullName>
    </alternativeName>
    <domain>
        <recommendedName>
            <fullName evidence="19">ADP-dependent (S)-NAD(P)H-hydrate dehydratase</fullName>
            <ecNumber evidence="19">4.2.1.136</ecNumber>
        </recommendedName>
        <alternativeName>
            <fullName evidence="19">ADP-dependent NAD(P)HX dehydratase</fullName>
        </alternativeName>
    </domain>
    <domain>
        <recommendedName>
            <fullName evidence="19">NAD(P)H-hydrate epimerase</fullName>
            <ecNumber evidence="19">5.1.99.6</ecNumber>
        </recommendedName>
    </domain>
</protein>
<feature type="region of interest" description="Disordered" evidence="20">
    <location>
        <begin position="148"/>
        <end position="174"/>
    </location>
</feature>
<dbReference type="RefSeq" id="WP_060532317.1">
    <property type="nucleotide sequence ID" value="NZ_CP013023.1"/>
</dbReference>
<evidence type="ECO:0000256" key="8">
    <source>
        <dbReference type="ARBA" id="ARBA00022857"/>
    </source>
</evidence>
<dbReference type="PANTHER" id="PTHR12592">
    <property type="entry name" value="ATP-DEPENDENT (S)-NAD(P)H-HYDRATE DEHYDRATASE FAMILY MEMBER"/>
    <property type="match status" value="1"/>
</dbReference>
<comment type="function">
    <text evidence="14 19">Bifunctional enzyme that catalyzes the epimerization of the S- and R-forms of NAD(P)HX and the dehydration of the S-form of NAD(P)HX at the expense of ADP, which is converted to AMP. This allows the repair of both epimers of NAD(P)HX, a damaged form of NAD(P)H that is a result of enzymatic or heat-dependent hydration.</text>
</comment>
<dbReference type="Gene3D" id="3.40.50.10260">
    <property type="entry name" value="YjeF N-terminal domain"/>
    <property type="match status" value="1"/>
</dbReference>
<evidence type="ECO:0000256" key="13">
    <source>
        <dbReference type="ARBA" id="ARBA00023268"/>
    </source>
</evidence>
<dbReference type="AlphaFoldDB" id="A0A172ZCR8"/>
<dbReference type="EC" id="5.1.99.6" evidence="19"/>
<evidence type="ECO:0000256" key="5">
    <source>
        <dbReference type="ARBA" id="ARBA00022723"/>
    </source>
</evidence>
<comment type="similarity">
    <text evidence="17">Belongs to the NnrD/CARKD family.</text>
</comment>
<comment type="function">
    <text evidence="18">Catalyzes the epimerization of the S- and R-forms of NAD(P)HX, a damaged form of NAD(P)H that is a result of enzymatic or heat-dependent hydration. This is a prerequisite for the S-specific NAD(P)H-hydrate dehydratase to allow the repair of both epimers of NAD(P)HX.</text>
</comment>
<evidence type="ECO:0000313" key="24">
    <source>
        <dbReference type="Proteomes" id="UP000078148"/>
    </source>
</evidence>
<organism evidence="23 24">
    <name type="scientific">Paenibacillus bovis</name>
    <dbReference type="NCBI Taxonomy" id="1616788"/>
    <lineage>
        <taxon>Bacteria</taxon>
        <taxon>Bacillati</taxon>
        <taxon>Bacillota</taxon>
        <taxon>Bacilli</taxon>
        <taxon>Bacillales</taxon>
        <taxon>Paenibacillaceae</taxon>
        <taxon>Paenibacillus</taxon>
    </lineage>
</organism>
<comment type="catalytic activity">
    <reaction evidence="2 18 19">
        <text>(6R)-NADPHX = (6S)-NADPHX</text>
        <dbReference type="Rhea" id="RHEA:32227"/>
        <dbReference type="ChEBI" id="CHEBI:64076"/>
        <dbReference type="ChEBI" id="CHEBI:64077"/>
        <dbReference type="EC" id="5.1.99.6"/>
    </reaction>
</comment>
<name>A0A172ZCR8_9BACL</name>
<comment type="catalytic activity">
    <reaction evidence="16 17 19">
        <text>(6S)-NADPHX + ADP = AMP + phosphate + NADPH + H(+)</text>
        <dbReference type="Rhea" id="RHEA:32235"/>
        <dbReference type="ChEBI" id="CHEBI:15378"/>
        <dbReference type="ChEBI" id="CHEBI:43474"/>
        <dbReference type="ChEBI" id="CHEBI:57783"/>
        <dbReference type="ChEBI" id="CHEBI:64076"/>
        <dbReference type="ChEBI" id="CHEBI:456215"/>
        <dbReference type="ChEBI" id="CHEBI:456216"/>
        <dbReference type="EC" id="4.2.1.136"/>
    </reaction>
</comment>
<feature type="binding site" evidence="17">
    <location>
        <position position="324"/>
    </location>
    <ligand>
        <name>(6S)-NADPHX</name>
        <dbReference type="ChEBI" id="CHEBI:64076"/>
    </ligand>
</feature>
<dbReference type="NCBIfam" id="TIGR00197">
    <property type="entry name" value="yjeF_nterm"/>
    <property type="match status" value="1"/>
</dbReference>
<dbReference type="EMBL" id="CP013023">
    <property type="protein sequence ID" value="ANF95408.1"/>
    <property type="molecule type" value="Genomic_DNA"/>
</dbReference>
<feature type="binding site" evidence="17">
    <location>
        <position position="448"/>
    </location>
    <ligand>
        <name>(6S)-NADPHX</name>
        <dbReference type="ChEBI" id="CHEBI:64076"/>
    </ligand>
</feature>
<dbReference type="CDD" id="cd01171">
    <property type="entry name" value="YXKO-related"/>
    <property type="match status" value="1"/>
</dbReference>
<comment type="subunit">
    <text evidence="17">Homotetramer.</text>
</comment>
<evidence type="ECO:0000256" key="1">
    <source>
        <dbReference type="ARBA" id="ARBA00000013"/>
    </source>
</evidence>
<dbReference type="NCBIfam" id="TIGR00196">
    <property type="entry name" value="yjeF_cterm"/>
    <property type="match status" value="1"/>
</dbReference>
<dbReference type="STRING" id="1616788.AR543_04865"/>
<reference evidence="23 24" key="2">
    <citation type="journal article" date="2016" name="Int. J. Syst. Evol. Microbiol.">
        <title>Paenibacillus bovis sp. nov., isolated from raw yak (Bos grunniens) milk.</title>
        <authorList>
            <person name="Gao C."/>
            <person name="Han J."/>
            <person name="Liu Z."/>
            <person name="Xu X."/>
            <person name="Hang F."/>
            <person name="Wu Z."/>
        </authorList>
    </citation>
    <scope>NUCLEOTIDE SEQUENCE [LARGE SCALE GENOMIC DNA]</scope>
    <source>
        <strain evidence="23 24">BD3526</strain>
    </source>
</reference>
<evidence type="ECO:0000256" key="12">
    <source>
        <dbReference type="ARBA" id="ARBA00023239"/>
    </source>
</evidence>
<dbReference type="Pfam" id="PF01256">
    <property type="entry name" value="Carb_kinase"/>
    <property type="match status" value="1"/>
</dbReference>
<keyword evidence="24" id="KW-1185">Reference proteome</keyword>
<dbReference type="KEGG" id="pbv:AR543_04865"/>
<dbReference type="GO" id="GO:0052856">
    <property type="term" value="F:NAD(P)HX epimerase activity"/>
    <property type="evidence" value="ECO:0007669"/>
    <property type="project" value="UniProtKB-UniRule"/>
</dbReference>
<feature type="binding site" evidence="18">
    <location>
        <position position="217"/>
    </location>
    <ligand>
        <name>(6S)-NADPHX</name>
        <dbReference type="ChEBI" id="CHEBI:64076"/>
    </ligand>
</feature>
<evidence type="ECO:0000256" key="19">
    <source>
        <dbReference type="PIRNR" id="PIRNR017184"/>
    </source>
</evidence>
<keyword evidence="6 17" id="KW-0547">Nucleotide-binding</keyword>
<gene>
    <name evidence="17" type="primary">nnrD</name>
    <name evidence="18" type="synonym">nnrE</name>
    <name evidence="23" type="ORF">AR543_04865</name>
</gene>
<feature type="binding site" evidence="17">
    <location>
        <begin position="485"/>
        <end position="489"/>
    </location>
    <ligand>
        <name>AMP</name>
        <dbReference type="ChEBI" id="CHEBI:456215"/>
    </ligand>
</feature>
<evidence type="ECO:0000256" key="16">
    <source>
        <dbReference type="ARBA" id="ARBA00049209"/>
    </source>
</evidence>
<comment type="similarity">
    <text evidence="4 19">In the C-terminal section; belongs to the NnrD/CARKD family.</text>
</comment>
<dbReference type="InterPro" id="IPR029056">
    <property type="entry name" value="Ribokinase-like"/>
</dbReference>
<evidence type="ECO:0000256" key="2">
    <source>
        <dbReference type="ARBA" id="ARBA00000909"/>
    </source>
</evidence>
<dbReference type="GO" id="GO:0046496">
    <property type="term" value="P:nicotinamide nucleotide metabolic process"/>
    <property type="evidence" value="ECO:0007669"/>
    <property type="project" value="UniProtKB-UniRule"/>
</dbReference>
<evidence type="ECO:0000256" key="17">
    <source>
        <dbReference type="HAMAP-Rule" id="MF_01965"/>
    </source>
</evidence>
<feature type="binding site" evidence="18">
    <location>
        <begin position="88"/>
        <end position="92"/>
    </location>
    <ligand>
        <name>(6S)-NADPHX</name>
        <dbReference type="ChEBI" id="CHEBI:64076"/>
    </ligand>
</feature>
<comment type="function">
    <text evidence="17">Catalyzes the dehydration of the S-form of NAD(P)HX at the expense of ADP, which is converted to AMP. Together with NAD(P)HX epimerase, which catalyzes the epimerization of the S- and R-forms, the enzyme allows the repair of both epimers of NAD(P)HX, a damaged form of NAD(P)H that is a result of enzymatic or heat-dependent hydration.</text>
</comment>
<keyword evidence="9 18" id="KW-0630">Potassium</keyword>
<evidence type="ECO:0000256" key="14">
    <source>
        <dbReference type="ARBA" id="ARBA00025153"/>
    </source>
</evidence>
<evidence type="ECO:0000313" key="23">
    <source>
        <dbReference type="EMBL" id="ANF95408.1"/>
    </source>
</evidence>
<dbReference type="PROSITE" id="PS01050">
    <property type="entry name" value="YJEF_C_2"/>
    <property type="match status" value="1"/>
</dbReference>
<evidence type="ECO:0000256" key="6">
    <source>
        <dbReference type="ARBA" id="ARBA00022741"/>
    </source>
</evidence>